<dbReference type="Pfam" id="PF00561">
    <property type="entry name" value="Abhydrolase_1"/>
    <property type="match status" value="1"/>
</dbReference>
<dbReference type="RefSeq" id="WP_379022340.1">
    <property type="nucleotide sequence ID" value="NZ_JBHRTA010000030.1"/>
</dbReference>
<accession>A0ABV7JML7</accession>
<dbReference type="SUPFAM" id="SSF53474">
    <property type="entry name" value="alpha/beta-Hydrolases"/>
    <property type="match status" value="1"/>
</dbReference>
<evidence type="ECO:0000313" key="3">
    <source>
        <dbReference type="EMBL" id="MFC3198058.1"/>
    </source>
</evidence>
<comment type="caution">
    <text evidence="3">The sequence shown here is derived from an EMBL/GenBank/DDBJ whole genome shotgun (WGS) entry which is preliminary data.</text>
</comment>
<evidence type="ECO:0000259" key="2">
    <source>
        <dbReference type="Pfam" id="PF00561"/>
    </source>
</evidence>
<proteinExistence type="predicted"/>
<sequence length="302" mass="33751">MKTPHVAKSWLLTLALLGPMLASAQQDAPLEPKEKGYAKLTGIDMYYEIYGEGDPVLLLHGSFWPIAFTWGELIPALAKNRKVIAVELDGHGHTPLTDRDMTYALHAKDVAEAIRYLKFDQVDVFGYSFGGTVALQLIVDNPDLVNKAIIMSTAHHHQGWHPSVWDNIREFKPDFLDQTPIKALYDSIAPNPADWTKFITKQLAFELKPFDVGYDNIKAIQTPILYLMGDNDGVSNEQKMAFMEAADIGRSGDTDGLPPSQMLILPGRTHVGLGMETEMLMQHITPFLDGILADKFLRMMQQ</sequence>
<keyword evidence="4" id="KW-1185">Reference proteome</keyword>
<dbReference type="Proteomes" id="UP001595526">
    <property type="component" value="Unassembled WGS sequence"/>
</dbReference>
<dbReference type="EMBL" id="JBHRTA010000030">
    <property type="protein sequence ID" value="MFC3198058.1"/>
    <property type="molecule type" value="Genomic_DNA"/>
</dbReference>
<keyword evidence="1" id="KW-0732">Signal</keyword>
<feature type="chain" id="PRO_5046712681" evidence="1">
    <location>
        <begin position="25"/>
        <end position="302"/>
    </location>
</feature>
<protein>
    <submittedName>
        <fullName evidence="3">Alpha/beta fold hydrolase</fullName>
    </submittedName>
</protein>
<reference evidence="4" key="1">
    <citation type="journal article" date="2019" name="Int. J. Syst. Evol. Microbiol.">
        <title>The Global Catalogue of Microorganisms (GCM) 10K type strain sequencing project: providing services to taxonomists for standard genome sequencing and annotation.</title>
        <authorList>
            <consortium name="The Broad Institute Genomics Platform"/>
            <consortium name="The Broad Institute Genome Sequencing Center for Infectious Disease"/>
            <person name="Wu L."/>
            <person name="Ma J."/>
        </authorList>
    </citation>
    <scope>NUCLEOTIDE SEQUENCE [LARGE SCALE GENOMIC DNA]</scope>
    <source>
        <strain evidence="4">KCTC 52416</strain>
    </source>
</reference>
<dbReference type="PRINTS" id="PR00111">
    <property type="entry name" value="ABHYDROLASE"/>
</dbReference>
<feature type="signal peptide" evidence="1">
    <location>
        <begin position="1"/>
        <end position="24"/>
    </location>
</feature>
<gene>
    <name evidence="3" type="ORF">ACFOET_10600</name>
</gene>
<evidence type="ECO:0000256" key="1">
    <source>
        <dbReference type="SAM" id="SignalP"/>
    </source>
</evidence>
<evidence type="ECO:0000313" key="4">
    <source>
        <dbReference type="Proteomes" id="UP001595526"/>
    </source>
</evidence>
<name>A0ABV7JML7_9SPHI</name>
<dbReference type="PANTHER" id="PTHR46331:SF2">
    <property type="entry name" value="VALACYCLOVIR HYDROLASE"/>
    <property type="match status" value="1"/>
</dbReference>
<dbReference type="Gene3D" id="3.40.50.1820">
    <property type="entry name" value="alpha/beta hydrolase"/>
    <property type="match status" value="1"/>
</dbReference>
<dbReference type="GO" id="GO:0016787">
    <property type="term" value="F:hydrolase activity"/>
    <property type="evidence" value="ECO:0007669"/>
    <property type="project" value="UniProtKB-KW"/>
</dbReference>
<dbReference type="PANTHER" id="PTHR46331">
    <property type="entry name" value="VALACYCLOVIR HYDROLASE"/>
    <property type="match status" value="1"/>
</dbReference>
<keyword evidence="3" id="KW-0378">Hydrolase</keyword>
<organism evidence="3 4">
    <name type="scientific">Parapedobacter deserti</name>
    <dbReference type="NCBI Taxonomy" id="1912957"/>
    <lineage>
        <taxon>Bacteria</taxon>
        <taxon>Pseudomonadati</taxon>
        <taxon>Bacteroidota</taxon>
        <taxon>Sphingobacteriia</taxon>
        <taxon>Sphingobacteriales</taxon>
        <taxon>Sphingobacteriaceae</taxon>
        <taxon>Parapedobacter</taxon>
    </lineage>
</organism>
<dbReference type="InterPro" id="IPR000073">
    <property type="entry name" value="AB_hydrolase_1"/>
</dbReference>
<feature type="domain" description="AB hydrolase-1" evidence="2">
    <location>
        <begin position="55"/>
        <end position="183"/>
    </location>
</feature>
<dbReference type="InterPro" id="IPR029058">
    <property type="entry name" value="AB_hydrolase_fold"/>
</dbReference>